<dbReference type="RefSeq" id="WP_137616868.1">
    <property type="nucleotide sequence ID" value="NZ_BJDI01000013.1"/>
</dbReference>
<gene>
    <name evidence="2" type="ORF">ACFP1L_04520</name>
</gene>
<dbReference type="EMBL" id="JBHSSE010000009">
    <property type="protein sequence ID" value="MFC6201164.1"/>
    <property type="molecule type" value="Genomic_DNA"/>
</dbReference>
<sequence>MKLRRVGILGLIFGLSLSLAMTPTLTATAAQRPIPRTMLRLRLKFKRPLKIHHTKSSKHHKVIKHRHR</sequence>
<accession>A0ABW1SI31</accession>
<evidence type="ECO:0008006" key="4">
    <source>
        <dbReference type="Google" id="ProtNLM"/>
    </source>
</evidence>
<protein>
    <recommendedName>
        <fullName evidence="4">Extracellular protein</fullName>
    </recommendedName>
</protein>
<dbReference type="Proteomes" id="UP001596171">
    <property type="component" value="Unassembled WGS sequence"/>
</dbReference>
<feature type="signal peptide" evidence="1">
    <location>
        <begin position="1"/>
        <end position="29"/>
    </location>
</feature>
<feature type="chain" id="PRO_5047304481" description="Extracellular protein" evidence="1">
    <location>
        <begin position="30"/>
        <end position="68"/>
    </location>
</feature>
<proteinExistence type="predicted"/>
<evidence type="ECO:0000313" key="2">
    <source>
        <dbReference type="EMBL" id="MFC6201164.1"/>
    </source>
</evidence>
<organism evidence="2 3">
    <name type="scientific">Lactiplantibacillus nangangensis</name>
    <dbReference type="NCBI Taxonomy" id="2559917"/>
    <lineage>
        <taxon>Bacteria</taxon>
        <taxon>Bacillati</taxon>
        <taxon>Bacillota</taxon>
        <taxon>Bacilli</taxon>
        <taxon>Lactobacillales</taxon>
        <taxon>Lactobacillaceae</taxon>
        <taxon>Lactiplantibacillus</taxon>
    </lineage>
</organism>
<evidence type="ECO:0000256" key="1">
    <source>
        <dbReference type="SAM" id="SignalP"/>
    </source>
</evidence>
<reference evidence="3" key="1">
    <citation type="journal article" date="2019" name="Int. J. Syst. Evol. Microbiol.">
        <title>The Global Catalogue of Microorganisms (GCM) 10K type strain sequencing project: providing services to taxonomists for standard genome sequencing and annotation.</title>
        <authorList>
            <consortium name="The Broad Institute Genomics Platform"/>
            <consortium name="The Broad Institute Genome Sequencing Center for Infectious Disease"/>
            <person name="Wu L."/>
            <person name="Ma J."/>
        </authorList>
    </citation>
    <scope>NUCLEOTIDE SEQUENCE [LARGE SCALE GENOMIC DNA]</scope>
    <source>
        <strain evidence="3">CCM 8930</strain>
    </source>
</reference>
<name>A0ABW1SI31_9LACO</name>
<keyword evidence="1" id="KW-0732">Signal</keyword>
<comment type="caution">
    <text evidence="2">The sequence shown here is derived from an EMBL/GenBank/DDBJ whole genome shotgun (WGS) entry which is preliminary data.</text>
</comment>
<evidence type="ECO:0000313" key="3">
    <source>
        <dbReference type="Proteomes" id="UP001596171"/>
    </source>
</evidence>
<keyword evidence="3" id="KW-1185">Reference proteome</keyword>